<dbReference type="InterPro" id="IPR012336">
    <property type="entry name" value="Thioredoxin-like_fold"/>
</dbReference>
<dbReference type="Proteomes" id="UP000254176">
    <property type="component" value="Unassembled WGS sequence"/>
</dbReference>
<evidence type="ECO:0000256" key="7">
    <source>
        <dbReference type="RuleBase" id="RU364038"/>
    </source>
</evidence>
<organism evidence="10 11">
    <name type="scientific">Neisseria meningitidis</name>
    <dbReference type="NCBI Taxonomy" id="487"/>
    <lineage>
        <taxon>Bacteria</taxon>
        <taxon>Pseudomonadati</taxon>
        <taxon>Pseudomonadota</taxon>
        <taxon>Betaproteobacteria</taxon>
        <taxon>Neisseriales</taxon>
        <taxon>Neisseriaceae</taxon>
        <taxon>Neisseria</taxon>
    </lineage>
</organism>
<dbReference type="PANTHER" id="PTHR35272">
    <property type="entry name" value="THIOL:DISULFIDE INTERCHANGE PROTEIN DSBC-RELATED"/>
    <property type="match status" value="1"/>
</dbReference>
<dbReference type="EMBL" id="UGRP01000001">
    <property type="protein sequence ID" value="SUA18691.1"/>
    <property type="molecule type" value="Genomic_DNA"/>
</dbReference>
<evidence type="ECO:0000256" key="6">
    <source>
        <dbReference type="ARBA" id="ARBA00023284"/>
    </source>
</evidence>
<dbReference type="Pfam" id="PF10411">
    <property type="entry name" value="DsbC_N"/>
    <property type="match status" value="1"/>
</dbReference>
<dbReference type="CDD" id="cd03020">
    <property type="entry name" value="DsbA_DsbC_DsbG"/>
    <property type="match status" value="1"/>
</dbReference>
<dbReference type="SUPFAM" id="SSF52833">
    <property type="entry name" value="Thioredoxin-like"/>
    <property type="match status" value="1"/>
</dbReference>
<feature type="signal peptide" evidence="7">
    <location>
        <begin position="1"/>
        <end position="20"/>
    </location>
</feature>
<sequence length="239" mass="26721">MKKKILTVIAAITAFQTAFAEVATVESTLRKLYPNTTFSSVKATPMASIYEVTMGDNIAYVQENGRYFIFGALYDMQEQKDLTEMARSAVTQKSYSQLPFKNAIKIVKGNGGKGKREFALFSDPDCPFCRRLEETLAGMTDYTAYVFMFPIKSLHPDAISKAEHIWCSKDREKAWNNYMLMDKEPAAGNCKNPVSENIALAEQLKVRGTPSMIHKDGRRTSGAMPRAELEKWLNGAGAE</sequence>
<keyword evidence="3 7" id="KW-0732">Signal</keyword>
<evidence type="ECO:0000259" key="9">
    <source>
        <dbReference type="Pfam" id="PF13098"/>
    </source>
</evidence>
<dbReference type="AlphaFoldDB" id="A0A0Y5PX35"/>
<accession>A0A0Y5PX35</accession>
<evidence type="ECO:0000256" key="1">
    <source>
        <dbReference type="ARBA" id="ARBA00004418"/>
    </source>
</evidence>
<comment type="similarity">
    <text evidence="2 7">Belongs to the thioredoxin family. DsbC subfamily.</text>
</comment>
<evidence type="ECO:0000256" key="3">
    <source>
        <dbReference type="ARBA" id="ARBA00022729"/>
    </source>
</evidence>
<evidence type="ECO:0000313" key="11">
    <source>
        <dbReference type="Proteomes" id="UP000254176"/>
    </source>
</evidence>
<keyword evidence="6 7" id="KW-0676">Redox-active center</keyword>
<dbReference type="GO" id="GO:0042597">
    <property type="term" value="C:periplasmic space"/>
    <property type="evidence" value="ECO:0007669"/>
    <property type="project" value="UniProtKB-SubCell"/>
</dbReference>
<dbReference type="PANTHER" id="PTHR35272:SF3">
    <property type="entry name" value="THIOL:DISULFIDE INTERCHANGE PROTEIN DSBC"/>
    <property type="match status" value="1"/>
</dbReference>
<dbReference type="Gene3D" id="3.10.450.70">
    <property type="entry name" value="Disulphide bond isomerase, DsbC/G, N-terminal"/>
    <property type="match status" value="1"/>
</dbReference>
<evidence type="ECO:0000259" key="8">
    <source>
        <dbReference type="Pfam" id="PF10411"/>
    </source>
</evidence>
<reference evidence="10 11" key="1">
    <citation type="submission" date="2018-06" db="EMBL/GenBank/DDBJ databases">
        <authorList>
            <consortium name="Pathogen Informatics"/>
            <person name="Doyle S."/>
        </authorList>
    </citation>
    <scope>NUCLEOTIDE SEQUENCE [LARGE SCALE GENOMIC DNA]</scope>
    <source>
        <strain evidence="10 11">NCTC8554</strain>
    </source>
</reference>
<dbReference type="InterPro" id="IPR033954">
    <property type="entry name" value="DiS-bond_Isoase_DsbC/G"/>
</dbReference>
<name>A0A0Y5PX35_NEIME</name>
<evidence type="ECO:0000256" key="2">
    <source>
        <dbReference type="ARBA" id="ARBA00009813"/>
    </source>
</evidence>
<protein>
    <recommendedName>
        <fullName evidence="7">Thiol:disulfide interchange protein</fullName>
    </recommendedName>
</protein>
<feature type="chain" id="PRO_5043073581" description="Thiol:disulfide interchange protein" evidence="7">
    <location>
        <begin position="21"/>
        <end position="239"/>
    </location>
</feature>
<evidence type="ECO:0000256" key="5">
    <source>
        <dbReference type="ARBA" id="ARBA00023157"/>
    </source>
</evidence>
<dbReference type="RefSeq" id="WP_002256875.1">
    <property type="nucleotide sequence ID" value="NZ_CP020401.2"/>
</dbReference>
<keyword evidence="4 7" id="KW-0574">Periplasm</keyword>
<dbReference type="SUPFAM" id="SSF54423">
    <property type="entry name" value="DsbC/DsbG N-terminal domain-like"/>
    <property type="match status" value="1"/>
</dbReference>
<comment type="function">
    <text evidence="7">Required for disulfide bond formation in some periplasmic proteins. Acts by transferring its disulfide bond to other proteins and is reduced in the process.</text>
</comment>
<feature type="domain" description="Thioredoxin-like fold" evidence="9">
    <location>
        <begin position="112"/>
        <end position="233"/>
    </location>
</feature>
<dbReference type="Pfam" id="PF13098">
    <property type="entry name" value="Thioredoxin_2"/>
    <property type="match status" value="1"/>
</dbReference>
<evidence type="ECO:0000256" key="4">
    <source>
        <dbReference type="ARBA" id="ARBA00022764"/>
    </source>
</evidence>
<dbReference type="InterPro" id="IPR036249">
    <property type="entry name" value="Thioredoxin-like_sf"/>
</dbReference>
<proteinExistence type="inferred from homology"/>
<dbReference type="Gene3D" id="3.40.30.10">
    <property type="entry name" value="Glutaredoxin"/>
    <property type="match status" value="1"/>
</dbReference>
<evidence type="ECO:0000313" key="10">
    <source>
        <dbReference type="EMBL" id="SUA18691.1"/>
    </source>
</evidence>
<keyword evidence="5" id="KW-1015">Disulfide bond</keyword>
<dbReference type="InterPro" id="IPR051470">
    <property type="entry name" value="Thiol:disulfide_interchange"/>
</dbReference>
<gene>
    <name evidence="10" type="primary">dsbC_1</name>
    <name evidence="10" type="ORF">NCTC8554_00370</name>
</gene>
<dbReference type="InterPro" id="IPR009094">
    <property type="entry name" value="DiS-bond_isomerase_DsbC/G_N_sf"/>
</dbReference>
<dbReference type="InterPro" id="IPR018950">
    <property type="entry name" value="DiS-bond_isomerase_DsbC/G_N"/>
</dbReference>
<comment type="subcellular location">
    <subcellularLocation>
        <location evidence="1 7">Periplasm</location>
    </subcellularLocation>
</comment>
<feature type="domain" description="Disulphide bond isomerase DsbC/G N-terminal" evidence="8">
    <location>
        <begin position="17"/>
        <end position="84"/>
    </location>
</feature>